<dbReference type="EMBL" id="JAHCMY010000009">
    <property type="protein sequence ID" value="MBS9525234.1"/>
    <property type="molecule type" value="Genomic_DNA"/>
</dbReference>
<name>A0AAP2CK56_9BACT</name>
<accession>A0AAP2CK56</accession>
<gene>
    <name evidence="3" type="ORF">KI659_14540</name>
</gene>
<proteinExistence type="predicted"/>
<evidence type="ECO:0000313" key="3">
    <source>
        <dbReference type="EMBL" id="MBS9525234.1"/>
    </source>
</evidence>
<keyword evidence="2" id="KW-0732">Signal</keyword>
<reference evidence="3 4" key="1">
    <citation type="submission" date="2021-05" db="EMBL/GenBank/DDBJ databases">
        <authorList>
            <person name="Zhang Z.D."/>
            <person name="Osman G."/>
        </authorList>
    </citation>
    <scope>NUCLEOTIDE SEQUENCE [LARGE SCALE GENOMIC DNA]</scope>
    <source>
        <strain evidence="3 4">KCTC 32217</strain>
    </source>
</reference>
<evidence type="ECO:0000256" key="2">
    <source>
        <dbReference type="SAM" id="SignalP"/>
    </source>
</evidence>
<keyword evidence="1" id="KW-1133">Transmembrane helix</keyword>
<keyword evidence="4" id="KW-1185">Reference proteome</keyword>
<evidence type="ECO:0000256" key="1">
    <source>
        <dbReference type="SAM" id="Phobius"/>
    </source>
</evidence>
<feature type="signal peptide" evidence="2">
    <location>
        <begin position="1"/>
        <end position="19"/>
    </location>
</feature>
<feature type="transmembrane region" description="Helical" evidence="1">
    <location>
        <begin position="33"/>
        <end position="52"/>
    </location>
</feature>
<dbReference type="RefSeq" id="WP_213946086.1">
    <property type="nucleotide sequence ID" value="NZ_JAHBGI010000006.1"/>
</dbReference>
<dbReference type="AlphaFoldDB" id="A0AAP2CK56"/>
<keyword evidence="1" id="KW-0472">Membrane</keyword>
<comment type="caution">
    <text evidence="3">The sequence shown here is derived from an EMBL/GenBank/DDBJ whole genome shotgun (WGS) entry which is preliminary data.</text>
</comment>
<dbReference type="Proteomes" id="UP001319104">
    <property type="component" value="Unassembled WGS sequence"/>
</dbReference>
<feature type="chain" id="PRO_5042984369" evidence="2">
    <location>
        <begin position="20"/>
        <end position="57"/>
    </location>
</feature>
<organism evidence="3 4">
    <name type="scientific">Litoribacter ruber</name>
    <dbReference type="NCBI Taxonomy" id="702568"/>
    <lineage>
        <taxon>Bacteria</taxon>
        <taxon>Pseudomonadati</taxon>
        <taxon>Bacteroidota</taxon>
        <taxon>Cytophagia</taxon>
        <taxon>Cytophagales</taxon>
        <taxon>Cyclobacteriaceae</taxon>
        <taxon>Litoribacter</taxon>
    </lineage>
</organism>
<protein>
    <submittedName>
        <fullName evidence="3">Uncharacterized protein</fullName>
    </submittedName>
</protein>
<evidence type="ECO:0000313" key="4">
    <source>
        <dbReference type="Proteomes" id="UP001319104"/>
    </source>
</evidence>
<keyword evidence="1" id="KW-0812">Transmembrane</keyword>
<sequence length="57" mass="6849">MKKSLLFTLLAVLPLILFAQGETADEDLSDLFLTYWPVILLPIFMIVIFRYYRKRRR</sequence>